<proteinExistence type="predicted"/>
<evidence type="ECO:0000313" key="2">
    <source>
        <dbReference type="Proteomes" id="UP000179243"/>
    </source>
</evidence>
<keyword evidence="1" id="KW-0540">Nuclease</keyword>
<sequence length="111" mass="12362">MHRYIPKKGDFIALTFDPQAGHEQKGRRPALVISNTAFNEKTGLAFVCPITNTDRNIPFHVRLPETCALTGVVMTDQAKSVDYNSRKAKFIEKAPVAVLNEALAILDTIMY</sequence>
<gene>
    <name evidence="1" type="ORF">A2519_19870</name>
</gene>
<dbReference type="GO" id="GO:0016075">
    <property type="term" value="P:rRNA catabolic process"/>
    <property type="evidence" value="ECO:0007669"/>
    <property type="project" value="TreeGrafter"/>
</dbReference>
<keyword evidence="1" id="KW-0378">Hydrolase</keyword>
<organism evidence="1 2">
    <name type="scientific">Candidatus Raymondbacteria bacterium RIFOXYD12_FULL_49_13</name>
    <dbReference type="NCBI Taxonomy" id="1817890"/>
    <lineage>
        <taxon>Bacteria</taxon>
        <taxon>Raymondiibacteriota</taxon>
    </lineage>
</organism>
<dbReference type="AlphaFoldDB" id="A0A1F7F238"/>
<name>A0A1F7F238_UNCRA</name>
<comment type="caution">
    <text evidence="1">The sequence shown here is derived from an EMBL/GenBank/DDBJ whole genome shotgun (WGS) entry which is preliminary data.</text>
</comment>
<protein>
    <submittedName>
        <fullName evidence="1">mRNA-degrading endonuclease</fullName>
    </submittedName>
</protein>
<dbReference type="GO" id="GO:0006402">
    <property type="term" value="P:mRNA catabolic process"/>
    <property type="evidence" value="ECO:0007669"/>
    <property type="project" value="TreeGrafter"/>
</dbReference>
<keyword evidence="1" id="KW-0255">Endonuclease</keyword>
<accession>A0A1F7F238</accession>
<dbReference type="PANTHER" id="PTHR33988">
    <property type="entry name" value="ENDORIBONUCLEASE MAZF-RELATED"/>
    <property type="match status" value="1"/>
</dbReference>
<reference evidence="1 2" key="1">
    <citation type="journal article" date="2016" name="Nat. Commun.">
        <title>Thousands of microbial genomes shed light on interconnected biogeochemical processes in an aquifer system.</title>
        <authorList>
            <person name="Anantharaman K."/>
            <person name="Brown C.T."/>
            <person name="Hug L.A."/>
            <person name="Sharon I."/>
            <person name="Castelle C.J."/>
            <person name="Probst A.J."/>
            <person name="Thomas B.C."/>
            <person name="Singh A."/>
            <person name="Wilkins M.J."/>
            <person name="Karaoz U."/>
            <person name="Brodie E.L."/>
            <person name="Williams K.H."/>
            <person name="Hubbard S.S."/>
            <person name="Banfield J.F."/>
        </authorList>
    </citation>
    <scope>NUCLEOTIDE SEQUENCE [LARGE SCALE GENOMIC DNA]</scope>
</reference>
<dbReference type="PANTHER" id="PTHR33988:SF3">
    <property type="entry name" value="ENDORIBONUCLEASE TOXIN CHPB-RELATED"/>
    <property type="match status" value="1"/>
</dbReference>
<evidence type="ECO:0000313" key="1">
    <source>
        <dbReference type="EMBL" id="OGK00730.1"/>
    </source>
</evidence>
<dbReference type="GO" id="GO:0003677">
    <property type="term" value="F:DNA binding"/>
    <property type="evidence" value="ECO:0007669"/>
    <property type="project" value="InterPro"/>
</dbReference>
<dbReference type="GO" id="GO:0004521">
    <property type="term" value="F:RNA endonuclease activity"/>
    <property type="evidence" value="ECO:0007669"/>
    <property type="project" value="TreeGrafter"/>
</dbReference>
<dbReference type="EMBL" id="MFYX01000141">
    <property type="protein sequence ID" value="OGK00730.1"/>
    <property type="molecule type" value="Genomic_DNA"/>
</dbReference>
<dbReference type="InterPro" id="IPR011067">
    <property type="entry name" value="Plasmid_toxin/cell-grow_inhib"/>
</dbReference>
<dbReference type="Pfam" id="PF02452">
    <property type="entry name" value="PemK_toxin"/>
    <property type="match status" value="1"/>
</dbReference>
<dbReference type="InterPro" id="IPR003477">
    <property type="entry name" value="PemK-like"/>
</dbReference>
<dbReference type="SUPFAM" id="SSF50118">
    <property type="entry name" value="Cell growth inhibitor/plasmid maintenance toxic component"/>
    <property type="match status" value="1"/>
</dbReference>
<dbReference type="Gene3D" id="2.30.30.110">
    <property type="match status" value="1"/>
</dbReference>
<dbReference type="Proteomes" id="UP000179243">
    <property type="component" value="Unassembled WGS sequence"/>
</dbReference>